<evidence type="ECO:0000313" key="1">
    <source>
        <dbReference type="EMBL" id="OWK01386.1"/>
    </source>
</evidence>
<protein>
    <submittedName>
        <fullName evidence="1">Uncharacterized protein</fullName>
    </submittedName>
</protein>
<dbReference type="AlphaFoldDB" id="A0A212C5X2"/>
<keyword evidence="2" id="KW-1185">Reference proteome</keyword>
<feature type="non-terminal residue" evidence="1">
    <location>
        <position position="1"/>
    </location>
</feature>
<reference evidence="1 2" key="1">
    <citation type="journal article" date="2018" name="Mol. Genet. Genomics">
        <title>The red deer Cervus elaphus genome CerEla1.0: sequencing, annotating, genes, and chromosomes.</title>
        <authorList>
            <person name="Bana N.A."/>
            <person name="Nyiri A."/>
            <person name="Nagy J."/>
            <person name="Frank K."/>
            <person name="Nagy T."/>
            <person name="Steger V."/>
            <person name="Schiller M."/>
            <person name="Lakatos P."/>
            <person name="Sugar L."/>
            <person name="Horn P."/>
            <person name="Barta E."/>
            <person name="Orosz L."/>
        </authorList>
    </citation>
    <scope>NUCLEOTIDE SEQUENCE [LARGE SCALE GENOMIC DNA]</scope>
    <source>
        <strain evidence="1">Hungarian</strain>
    </source>
</reference>
<accession>A0A212C5X2</accession>
<dbReference type="EMBL" id="MKHE01000028">
    <property type="protein sequence ID" value="OWK01386.1"/>
    <property type="molecule type" value="Genomic_DNA"/>
</dbReference>
<proteinExistence type="predicted"/>
<gene>
    <name evidence="1" type="ORF">Celaphus_00018860</name>
</gene>
<comment type="caution">
    <text evidence="1">The sequence shown here is derived from an EMBL/GenBank/DDBJ whole genome shotgun (WGS) entry which is preliminary data.</text>
</comment>
<sequence>TKRQNSGALFVPGSLSHVNGTRVLIAEEFNVSLDHVFLRFDHSGARSTQELDHSGAGKMTVALIGIALGISGMETQFIELLV</sequence>
<evidence type="ECO:0000313" key="2">
    <source>
        <dbReference type="Proteomes" id="UP000242450"/>
    </source>
</evidence>
<name>A0A212C5X2_CEREH</name>
<feature type="non-terminal residue" evidence="1">
    <location>
        <position position="82"/>
    </location>
</feature>
<dbReference type="Proteomes" id="UP000242450">
    <property type="component" value="Chromosome 28"/>
</dbReference>
<organism evidence="1 2">
    <name type="scientific">Cervus elaphus hippelaphus</name>
    <name type="common">European red deer</name>
    <dbReference type="NCBI Taxonomy" id="46360"/>
    <lineage>
        <taxon>Eukaryota</taxon>
        <taxon>Metazoa</taxon>
        <taxon>Chordata</taxon>
        <taxon>Craniata</taxon>
        <taxon>Vertebrata</taxon>
        <taxon>Euteleostomi</taxon>
        <taxon>Mammalia</taxon>
        <taxon>Eutheria</taxon>
        <taxon>Laurasiatheria</taxon>
        <taxon>Artiodactyla</taxon>
        <taxon>Ruminantia</taxon>
        <taxon>Pecora</taxon>
        <taxon>Cervidae</taxon>
        <taxon>Cervinae</taxon>
        <taxon>Cervus</taxon>
    </lineage>
</organism>